<dbReference type="PANTHER" id="PTHR24248">
    <property type="entry name" value="ADRENERGIC RECEPTOR-RELATED G-PROTEIN COUPLED RECEPTOR"/>
    <property type="match status" value="1"/>
</dbReference>
<keyword evidence="3" id="KW-1003">Cell membrane</keyword>
<feature type="domain" description="G-protein coupled receptors family 1 profile" evidence="15">
    <location>
        <begin position="74"/>
        <end position="462"/>
    </location>
</feature>
<comment type="subcellular location">
    <subcellularLocation>
        <location evidence="1">Cell membrane</location>
        <topology evidence="1">Multi-pass membrane protein</topology>
    </subcellularLocation>
</comment>
<proteinExistence type="inferred from homology"/>
<dbReference type="GO" id="GO:0004989">
    <property type="term" value="F:octopamine receptor activity"/>
    <property type="evidence" value="ECO:0007669"/>
    <property type="project" value="InterPro"/>
</dbReference>
<feature type="compositionally biased region" description="Basic and acidic residues" evidence="13">
    <location>
        <begin position="314"/>
        <end position="326"/>
    </location>
</feature>
<sequence length="977" mass="109470">MKFNSIQSNLSTLSQEMATVTPANMNLPSYGNKCPPDYFPNFKSVFNLSIAVPEWEAALTAVTLTLIILLIIVGNILVILSVFTHKPLRLVQNFFIVSLAIADLTVAFLVLPLNVAYSINGRWEFGTQVCKLWLTCDIFCCTASILNLCAIALDRYWAITDPINYAQKRTARRVTLMIVGVWVLSVIISSPPLIGWNDWTSAIGGEVRCKLTSEQGYIVYSSLGSFYIPLFIMTSVYVEVFFATKRRLRQRERSASMHTATTAQRRPSLLPSSPGSIGAPEQDSVTSSEGNTNEQLPPTDGRRKVFFKYGAVTSRKEESPQDEATKMPKLGPDLNEAPTDASKEIPKKRLKPTRTLKIIIPKAYSLTRIQNLAVTPTSPETPREGVPISQMLEIKQRISLSKERRAARTLGIIMGVFVVCWLPFFLMYVIVPFCAKCCPSDKLINFITWLGYINSALNPIIYTIFNLDFRRAFKKLLHIKFTNRSGANNSLLLIESDYLGCPTDIAPLYHSVLGVALAVPDWEAALTALTLTFLIILTIVGNILVILSVFTYKPLRIVQNFFIVSLAVADLTVAILVLPFNVAYSIIGRWEFGIHLCKMWLTCDVLCCTASILNLCAIALDRYWAITDPINYAQKRTLKRVLLMILGVWLLSGLICSPPLVGWNDWPDVFQNDTPCQLTTQQGYVIYSSLGSFYIPLLIMTIVYIEIFIATKRRLRERAKASKLNAVGRNMASLNQQQTQIKEPQQKQQSQDQDSVSSETNHNEHPHLDVVCKGKKKKSKKKKKGSSNHAKDATKEVGKFLRPPLVTEDSVTDNQDPPSGSQPKDCANHLLQGDGPNDSVGITMSSIESPRPNDAIGQKKPFDQVVTVTTPLAVSATVRKPIQVSQFIEEKQRISLSKERRAARTLGIIMGVFVVCWLPFFLMYVILPFCPYCCPSDKFINFITWLGYINSALNPIIYTIFNLDFRRAFKKLLHIKP</sequence>
<evidence type="ECO:0000256" key="6">
    <source>
        <dbReference type="ARBA" id="ARBA00023040"/>
    </source>
</evidence>
<dbReference type="InterPro" id="IPR000276">
    <property type="entry name" value="GPCR_Rhodpsn"/>
</dbReference>
<evidence type="ECO:0000313" key="16">
    <source>
        <dbReference type="EMBL" id="CAD7401481.1"/>
    </source>
</evidence>
<feature type="transmembrane region" description="Helical" evidence="14">
    <location>
        <begin position="217"/>
        <end position="243"/>
    </location>
</feature>
<dbReference type="InterPro" id="IPR002002">
    <property type="entry name" value="Octopmn_rcpt"/>
</dbReference>
<feature type="compositionally biased region" description="Basic and acidic residues" evidence="13">
    <location>
        <begin position="761"/>
        <end position="772"/>
    </location>
</feature>
<feature type="compositionally biased region" description="Low complexity" evidence="13">
    <location>
        <begin position="265"/>
        <end position="274"/>
    </location>
</feature>
<evidence type="ECO:0000259" key="15">
    <source>
        <dbReference type="PROSITE" id="PS50262"/>
    </source>
</evidence>
<feature type="transmembrane region" description="Helical" evidence="14">
    <location>
        <begin position="906"/>
        <end position="927"/>
    </location>
</feature>
<dbReference type="PROSITE" id="PS50262">
    <property type="entry name" value="G_PROTEIN_RECEP_F1_2"/>
    <property type="match status" value="2"/>
</dbReference>
<dbReference type="PANTHER" id="PTHR24248:SF174">
    <property type="entry name" value="TYRAMINE_OCTOPAMINE RECEPTOR"/>
    <property type="match status" value="1"/>
</dbReference>
<feature type="transmembrane region" description="Helical" evidence="14">
    <location>
        <begin position="562"/>
        <end position="587"/>
    </location>
</feature>
<dbReference type="FunFam" id="1.20.1070.10:FF:000248">
    <property type="entry name" value="5-hydroxytryptamine receptor 1A-beta"/>
    <property type="match status" value="2"/>
</dbReference>
<dbReference type="CDD" id="cd15060">
    <property type="entry name" value="7tmA_tyramine_octopamine_R-like"/>
    <property type="match status" value="2"/>
</dbReference>
<keyword evidence="8" id="KW-1015">Disulfide bond</keyword>
<evidence type="ECO:0000256" key="5">
    <source>
        <dbReference type="ARBA" id="ARBA00022989"/>
    </source>
</evidence>
<comment type="similarity">
    <text evidence="2 12">Belongs to the G-protein coupled receptor 1 family.</text>
</comment>
<feature type="transmembrane region" description="Helical" evidence="14">
    <location>
        <begin position="132"/>
        <end position="153"/>
    </location>
</feature>
<keyword evidence="5 14" id="KW-1133">Transmembrane helix</keyword>
<keyword evidence="9 12" id="KW-0675">Receptor</keyword>
<dbReference type="Gene3D" id="1.20.1070.10">
    <property type="entry name" value="Rhodopsin 7-helix transmembrane proteins"/>
    <property type="match status" value="4"/>
</dbReference>
<feature type="transmembrane region" description="Helical" evidence="14">
    <location>
        <begin position="443"/>
        <end position="465"/>
    </location>
</feature>
<reference evidence="16" key="1">
    <citation type="submission" date="2020-11" db="EMBL/GenBank/DDBJ databases">
        <authorList>
            <person name="Tran Van P."/>
        </authorList>
    </citation>
    <scope>NUCLEOTIDE SEQUENCE</scope>
</reference>
<dbReference type="Pfam" id="PF00001">
    <property type="entry name" value="7tm_1"/>
    <property type="match status" value="2"/>
</dbReference>
<feature type="domain" description="G-protein coupled receptors family 1 profile" evidence="15">
    <location>
        <begin position="541"/>
        <end position="958"/>
    </location>
</feature>
<evidence type="ECO:0000256" key="10">
    <source>
        <dbReference type="ARBA" id="ARBA00023180"/>
    </source>
</evidence>
<keyword evidence="10" id="KW-0325">Glycoprotein</keyword>
<evidence type="ECO:0000256" key="7">
    <source>
        <dbReference type="ARBA" id="ARBA00023136"/>
    </source>
</evidence>
<accession>A0A7R9CV33</accession>
<dbReference type="InterPro" id="IPR017452">
    <property type="entry name" value="GPCR_Rhodpsn_7TM"/>
</dbReference>
<evidence type="ECO:0000256" key="11">
    <source>
        <dbReference type="ARBA" id="ARBA00023224"/>
    </source>
</evidence>
<feature type="transmembrane region" description="Helical" evidence="14">
    <location>
        <begin position="684"/>
        <end position="710"/>
    </location>
</feature>
<dbReference type="GO" id="GO:0005886">
    <property type="term" value="C:plasma membrane"/>
    <property type="evidence" value="ECO:0007669"/>
    <property type="project" value="UniProtKB-SubCell"/>
</dbReference>
<feature type="transmembrane region" description="Helical" evidence="14">
    <location>
        <begin position="174"/>
        <end position="197"/>
    </location>
</feature>
<feature type="transmembrane region" description="Helical" evidence="14">
    <location>
        <begin position="525"/>
        <end position="550"/>
    </location>
</feature>
<dbReference type="SMART" id="SM01381">
    <property type="entry name" value="7TM_GPCR_Srsx"/>
    <property type="match status" value="1"/>
</dbReference>
<organism evidence="16">
    <name type="scientific">Timema cristinae</name>
    <name type="common">Walking stick</name>
    <dbReference type="NCBI Taxonomy" id="61476"/>
    <lineage>
        <taxon>Eukaryota</taxon>
        <taxon>Metazoa</taxon>
        <taxon>Ecdysozoa</taxon>
        <taxon>Arthropoda</taxon>
        <taxon>Hexapoda</taxon>
        <taxon>Insecta</taxon>
        <taxon>Pterygota</taxon>
        <taxon>Neoptera</taxon>
        <taxon>Polyneoptera</taxon>
        <taxon>Phasmatodea</taxon>
        <taxon>Timematodea</taxon>
        <taxon>Timematoidea</taxon>
        <taxon>Timematidae</taxon>
        <taxon>Timema</taxon>
    </lineage>
</organism>
<feature type="transmembrane region" description="Helical" evidence="14">
    <location>
        <begin position="498"/>
        <end position="519"/>
    </location>
</feature>
<feature type="transmembrane region" description="Helical" evidence="14">
    <location>
        <begin position="90"/>
        <end position="112"/>
    </location>
</feature>
<dbReference type="PRINTS" id="PR00237">
    <property type="entry name" value="GPCRRHODOPSN"/>
</dbReference>
<feature type="transmembrane region" description="Helical" evidence="14">
    <location>
        <begin position="939"/>
        <end position="961"/>
    </location>
</feature>
<feature type="compositionally biased region" description="Basic residues" evidence="13">
    <location>
        <begin position="773"/>
        <end position="786"/>
    </location>
</feature>
<feature type="transmembrane region" description="Helical" evidence="14">
    <location>
        <begin position="57"/>
        <end position="83"/>
    </location>
</feature>
<evidence type="ECO:0000256" key="4">
    <source>
        <dbReference type="ARBA" id="ARBA00022692"/>
    </source>
</evidence>
<keyword evidence="6 12" id="KW-0297">G-protein coupled receptor</keyword>
<evidence type="ECO:0000256" key="9">
    <source>
        <dbReference type="ARBA" id="ARBA00023170"/>
    </source>
</evidence>
<feature type="transmembrane region" description="Helical" evidence="14">
    <location>
        <begin position="410"/>
        <end position="431"/>
    </location>
</feature>
<evidence type="ECO:0000256" key="12">
    <source>
        <dbReference type="RuleBase" id="RU000688"/>
    </source>
</evidence>
<evidence type="ECO:0000256" key="14">
    <source>
        <dbReference type="SAM" id="Phobius"/>
    </source>
</evidence>
<keyword evidence="11 12" id="KW-0807">Transducer</keyword>
<dbReference type="EMBL" id="OC318320">
    <property type="protein sequence ID" value="CAD7401481.1"/>
    <property type="molecule type" value="Genomic_DNA"/>
</dbReference>
<feature type="region of interest" description="Disordered" evidence="13">
    <location>
        <begin position="735"/>
        <end position="858"/>
    </location>
</feature>
<dbReference type="PROSITE" id="PS00237">
    <property type="entry name" value="G_PROTEIN_RECEP_F1_1"/>
    <property type="match status" value="2"/>
</dbReference>
<evidence type="ECO:0000256" key="3">
    <source>
        <dbReference type="ARBA" id="ARBA00022475"/>
    </source>
</evidence>
<name>A0A7R9CV33_TIMCR</name>
<evidence type="ECO:0000256" key="1">
    <source>
        <dbReference type="ARBA" id="ARBA00004651"/>
    </source>
</evidence>
<keyword evidence="4 12" id="KW-0812">Transmembrane</keyword>
<dbReference type="AlphaFoldDB" id="A0A7R9CV33"/>
<keyword evidence="7 14" id="KW-0472">Membrane</keyword>
<feature type="region of interest" description="Disordered" evidence="13">
    <location>
        <begin position="252"/>
        <end position="341"/>
    </location>
</feature>
<feature type="transmembrane region" description="Helical" evidence="14">
    <location>
        <begin position="641"/>
        <end position="664"/>
    </location>
</feature>
<dbReference type="SUPFAM" id="SSF81321">
    <property type="entry name" value="Family A G protein-coupled receptor-like"/>
    <property type="match status" value="2"/>
</dbReference>
<evidence type="ECO:0000256" key="2">
    <source>
        <dbReference type="ARBA" id="ARBA00010663"/>
    </source>
</evidence>
<feature type="compositionally biased region" description="Polar residues" evidence="13">
    <location>
        <begin position="812"/>
        <end position="822"/>
    </location>
</feature>
<gene>
    <name evidence="16" type="ORF">TCEB3V08_LOCUS6026</name>
</gene>
<evidence type="ECO:0000256" key="13">
    <source>
        <dbReference type="SAM" id="MobiDB-lite"/>
    </source>
</evidence>
<evidence type="ECO:0000256" key="8">
    <source>
        <dbReference type="ARBA" id="ARBA00023157"/>
    </source>
</evidence>
<protein>
    <recommendedName>
        <fullName evidence="15">G-protein coupled receptors family 1 profile domain-containing protein</fullName>
    </recommendedName>
</protein>
<feature type="compositionally biased region" description="Low complexity" evidence="13">
    <location>
        <begin position="736"/>
        <end position="760"/>
    </location>
</feature>
<dbReference type="PRINTS" id="PR00664">
    <property type="entry name" value="OCTOPAMINER"/>
</dbReference>
<feature type="compositionally biased region" description="Polar residues" evidence="13">
    <location>
        <begin position="283"/>
        <end position="296"/>
    </location>
</feature>
<feature type="compositionally biased region" description="Basic and acidic residues" evidence="13">
    <location>
        <begin position="789"/>
        <end position="799"/>
    </location>
</feature>
<feature type="transmembrane region" description="Helical" evidence="14">
    <location>
        <begin position="599"/>
        <end position="620"/>
    </location>
</feature>